<dbReference type="GO" id="GO:1990281">
    <property type="term" value="C:efflux pump complex"/>
    <property type="evidence" value="ECO:0007669"/>
    <property type="project" value="TreeGrafter"/>
</dbReference>
<dbReference type="Gene3D" id="2.40.50.100">
    <property type="match status" value="1"/>
</dbReference>
<evidence type="ECO:0000259" key="6">
    <source>
        <dbReference type="Pfam" id="PF25954"/>
    </source>
</evidence>
<dbReference type="Pfam" id="PF25954">
    <property type="entry name" value="Beta-barrel_RND_2"/>
    <property type="match status" value="1"/>
</dbReference>
<proteinExistence type="inferred from homology"/>
<dbReference type="PANTHER" id="PTHR30469">
    <property type="entry name" value="MULTIDRUG RESISTANCE PROTEIN MDTA"/>
    <property type="match status" value="1"/>
</dbReference>
<dbReference type="Gene3D" id="2.40.420.20">
    <property type="match status" value="1"/>
</dbReference>
<feature type="coiled-coil region" evidence="4">
    <location>
        <begin position="111"/>
        <end position="148"/>
    </location>
</feature>
<dbReference type="Gene3D" id="1.10.287.470">
    <property type="entry name" value="Helix hairpin bin"/>
    <property type="match status" value="1"/>
</dbReference>
<dbReference type="Proteomes" id="UP000198460">
    <property type="component" value="Unassembled WGS sequence"/>
</dbReference>
<dbReference type="NCBIfam" id="TIGR01730">
    <property type="entry name" value="RND_mfp"/>
    <property type="match status" value="1"/>
</dbReference>
<dbReference type="InterPro" id="IPR006143">
    <property type="entry name" value="RND_pump_MFP"/>
</dbReference>
<sequence>MKKRGSYIFGFVLISAIAAGGMYMTLQHSAAQAQEGSQNGGPATLVAMAKVASAPYVYYVENIGKLEARQQTLLSAEVGGRVASINFDSGKVVKAGDVLVRINDEPEQAELIRLRGELATAKAQLDRVQELQKTGAESRRAYDDAKAQYDAARGGLEKILANINQKTIRAPFDGMLGIRQVHLGQYLQAGNPITTLTNPNGIRVDFNVSESDNSKLRPGQSVTIVTDSYPDKVFEGKINAIDPQLNDSHIVSVQADLVDKEKLLRPGMYARVRVAAEQRNELVIPESAITYNAYGETVFQVYKDDHKRSRVRRVNVKVGERRDGYVVVAAGLKDGDEVVTSGQVKLTDGVLVQRGDDSLALNKSGGTVK</sequence>
<evidence type="ECO:0000313" key="11">
    <source>
        <dbReference type="Proteomes" id="UP000198460"/>
    </source>
</evidence>
<feature type="domain" description="Multidrug resistance protein MdtA-like C-terminal permuted SH3" evidence="7">
    <location>
        <begin position="280"/>
        <end position="342"/>
    </location>
</feature>
<comment type="subcellular location">
    <subcellularLocation>
        <location evidence="1">Cell envelope</location>
    </subcellularLocation>
</comment>
<dbReference type="Pfam" id="PF25967">
    <property type="entry name" value="RND-MFP_C"/>
    <property type="match status" value="1"/>
</dbReference>
<evidence type="ECO:0000256" key="4">
    <source>
        <dbReference type="SAM" id="Coils"/>
    </source>
</evidence>
<evidence type="ECO:0000256" key="3">
    <source>
        <dbReference type="ARBA" id="ARBA00022448"/>
    </source>
</evidence>
<reference evidence="8 10" key="1">
    <citation type="submission" date="2015-11" db="EMBL/GenBank/DDBJ databases">
        <title>Expanding the genomic diversity of Burkholderia species for the development of highly accurate diagnostics.</title>
        <authorList>
            <person name="Sahl J."/>
            <person name="Keim P."/>
            <person name="Wagner D."/>
        </authorList>
    </citation>
    <scope>NUCLEOTIDE SEQUENCE [LARGE SCALE GENOMIC DNA]</scope>
    <source>
        <strain evidence="8 10">TSV85</strain>
    </source>
</reference>
<dbReference type="Pfam" id="PF25917">
    <property type="entry name" value="BSH_RND"/>
    <property type="match status" value="1"/>
</dbReference>
<reference evidence="9 11" key="2">
    <citation type="submission" date="2017-04" db="EMBL/GenBank/DDBJ databases">
        <authorList>
            <person name="Afonso C.L."/>
            <person name="Miller P.J."/>
            <person name="Scott M.A."/>
            <person name="Spackman E."/>
            <person name="Goraichik I."/>
            <person name="Dimitrov K.M."/>
            <person name="Suarez D.L."/>
            <person name="Swayne D.E."/>
        </authorList>
    </citation>
    <scope>NUCLEOTIDE SEQUENCE [LARGE SCALE GENOMIC DNA]</scope>
    <source>
        <strain evidence="9">LMG 28154</strain>
    </source>
</reference>
<comment type="similarity">
    <text evidence="2">Belongs to the membrane fusion protein (MFP) (TC 8.A.1) family.</text>
</comment>
<evidence type="ECO:0000259" key="5">
    <source>
        <dbReference type="Pfam" id="PF25917"/>
    </source>
</evidence>
<gene>
    <name evidence="9" type="ORF">BSIN_0807</name>
    <name evidence="8" type="ORF">WS67_07735</name>
</gene>
<evidence type="ECO:0000313" key="10">
    <source>
        <dbReference type="Proteomes" id="UP000062788"/>
    </source>
</evidence>
<evidence type="ECO:0000256" key="2">
    <source>
        <dbReference type="ARBA" id="ARBA00009477"/>
    </source>
</evidence>
<dbReference type="AlphaFoldDB" id="A0A103E5A0"/>
<dbReference type="OrthoDB" id="9784484at2"/>
<name>A0A103E5A0_9BURK</name>
<feature type="domain" description="Multidrug resistance protein MdtA-like barrel-sandwich hybrid" evidence="5">
    <location>
        <begin position="75"/>
        <end position="195"/>
    </location>
</feature>
<protein>
    <submittedName>
        <fullName evidence="9">Probable Co/Zn/Cd efflux system membrane fusion protein</fullName>
    </submittedName>
    <submittedName>
        <fullName evidence="8">Secretion protein HlyD</fullName>
    </submittedName>
</protein>
<dbReference type="Proteomes" id="UP000062788">
    <property type="component" value="Unassembled WGS sequence"/>
</dbReference>
<keyword evidence="10" id="KW-1185">Reference proteome</keyword>
<dbReference type="EMBL" id="LOWA01000018">
    <property type="protein sequence ID" value="KVE28610.1"/>
    <property type="molecule type" value="Genomic_DNA"/>
</dbReference>
<dbReference type="PANTHER" id="PTHR30469:SF29">
    <property type="entry name" value="BLR2860 PROTEIN"/>
    <property type="match status" value="1"/>
</dbReference>
<evidence type="ECO:0000259" key="7">
    <source>
        <dbReference type="Pfam" id="PF25967"/>
    </source>
</evidence>
<dbReference type="InterPro" id="IPR058627">
    <property type="entry name" value="MdtA-like_C"/>
</dbReference>
<dbReference type="EMBL" id="FXAN01000094">
    <property type="protein sequence ID" value="SMG02188.1"/>
    <property type="molecule type" value="Genomic_DNA"/>
</dbReference>
<accession>A0A103E5A0</accession>
<feature type="domain" description="CusB-like beta-barrel" evidence="6">
    <location>
        <begin position="204"/>
        <end position="277"/>
    </location>
</feature>
<dbReference type="SUPFAM" id="SSF111369">
    <property type="entry name" value="HlyD-like secretion proteins"/>
    <property type="match status" value="1"/>
</dbReference>
<evidence type="ECO:0000313" key="8">
    <source>
        <dbReference type="EMBL" id="KVE28610.1"/>
    </source>
</evidence>
<dbReference type="InterPro" id="IPR058625">
    <property type="entry name" value="MdtA-like_BSH"/>
</dbReference>
<keyword evidence="3" id="KW-0813">Transport</keyword>
<evidence type="ECO:0000313" key="9">
    <source>
        <dbReference type="EMBL" id="SMG02188.1"/>
    </source>
</evidence>
<dbReference type="FunFam" id="2.40.30.170:FF:000010">
    <property type="entry name" value="Efflux RND transporter periplasmic adaptor subunit"/>
    <property type="match status" value="1"/>
</dbReference>
<keyword evidence="4" id="KW-0175">Coiled coil</keyword>
<dbReference type="RefSeq" id="WP_069235637.1">
    <property type="nucleotide sequence ID" value="NZ_CP013449.1"/>
</dbReference>
<dbReference type="GO" id="GO:0015562">
    <property type="term" value="F:efflux transmembrane transporter activity"/>
    <property type="evidence" value="ECO:0007669"/>
    <property type="project" value="TreeGrafter"/>
</dbReference>
<evidence type="ECO:0000256" key="1">
    <source>
        <dbReference type="ARBA" id="ARBA00004196"/>
    </source>
</evidence>
<organism evidence="8 10">
    <name type="scientific">Burkholderia singularis</name>
    <dbReference type="NCBI Taxonomy" id="1503053"/>
    <lineage>
        <taxon>Bacteria</taxon>
        <taxon>Pseudomonadati</taxon>
        <taxon>Pseudomonadota</taxon>
        <taxon>Betaproteobacteria</taxon>
        <taxon>Burkholderiales</taxon>
        <taxon>Burkholderiaceae</taxon>
        <taxon>Burkholderia</taxon>
        <taxon>pseudomallei group</taxon>
    </lineage>
</organism>
<dbReference type="Gene3D" id="2.40.30.170">
    <property type="match status" value="1"/>
</dbReference>
<dbReference type="InterPro" id="IPR058792">
    <property type="entry name" value="Beta-barrel_RND_2"/>
</dbReference>